<evidence type="ECO:0000256" key="5">
    <source>
        <dbReference type="PROSITE-ProRule" id="PRU00552"/>
    </source>
</evidence>
<evidence type="ECO:0000259" key="8">
    <source>
        <dbReference type="PROSITE" id="PS51194"/>
    </source>
</evidence>
<dbReference type="InterPro" id="IPR014001">
    <property type="entry name" value="Helicase_ATP-bd"/>
</dbReference>
<feature type="region of interest" description="Disordered" evidence="6">
    <location>
        <begin position="366"/>
        <end position="423"/>
    </location>
</feature>
<dbReference type="PANTHER" id="PTHR47959">
    <property type="entry name" value="ATP-DEPENDENT RNA HELICASE RHLE-RELATED"/>
    <property type="match status" value="1"/>
</dbReference>
<dbReference type="SMART" id="SM00490">
    <property type="entry name" value="HELICc"/>
    <property type="match status" value="1"/>
</dbReference>
<evidence type="ECO:0000313" key="10">
    <source>
        <dbReference type="EMBL" id="SIM75968.1"/>
    </source>
</evidence>
<dbReference type="PROSITE" id="PS51194">
    <property type="entry name" value="HELICASE_CTER"/>
    <property type="match status" value="1"/>
</dbReference>
<keyword evidence="4" id="KW-0067">ATP-binding</keyword>
<feature type="domain" description="Helicase ATP-binding" evidence="7">
    <location>
        <begin position="33"/>
        <end position="202"/>
    </location>
</feature>
<keyword evidence="3 10" id="KW-0347">Helicase</keyword>
<dbReference type="InterPro" id="IPR050079">
    <property type="entry name" value="DEAD_box_RNA_helicase"/>
</dbReference>
<dbReference type="GO" id="GO:0016787">
    <property type="term" value="F:hydrolase activity"/>
    <property type="evidence" value="ECO:0007669"/>
    <property type="project" value="UniProtKB-KW"/>
</dbReference>
<feature type="domain" description="DEAD-box RNA helicase Q" evidence="9">
    <location>
        <begin position="2"/>
        <end position="30"/>
    </location>
</feature>
<dbReference type="GO" id="GO:0003676">
    <property type="term" value="F:nucleic acid binding"/>
    <property type="evidence" value="ECO:0007669"/>
    <property type="project" value="InterPro"/>
</dbReference>
<dbReference type="GO" id="GO:0005524">
    <property type="term" value="F:ATP binding"/>
    <property type="evidence" value="ECO:0007669"/>
    <property type="project" value="UniProtKB-KW"/>
</dbReference>
<dbReference type="Pfam" id="PF00271">
    <property type="entry name" value="Helicase_C"/>
    <property type="match status" value="1"/>
</dbReference>
<organism evidence="10 11">
    <name type="scientific">Cuniculiplasma divulgatum</name>
    <dbReference type="NCBI Taxonomy" id="1673428"/>
    <lineage>
        <taxon>Archaea</taxon>
        <taxon>Methanobacteriati</taxon>
        <taxon>Thermoplasmatota</taxon>
        <taxon>Thermoplasmata</taxon>
        <taxon>Thermoplasmatales</taxon>
        <taxon>Cuniculiplasmataceae</taxon>
        <taxon>Cuniculiplasma</taxon>
    </lineage>
</organism>
<dbReference type="SMART" id="SM00487">
    <property type="entry name" value="DEXDc"/>
    <property type="match status" value="1"/>
</dbReference>
<dbReference type="CDD" id="cd18787">
    <property type="entry name" value="SF2_C_DEAD"/>
    <property type="match status" value="1"/>
</dbReference>
<dbReference type="InterPro" id="IPR044742">
    <property type="entry name" value="DEAD/DEAH_RhlB"/>
</dbReference>
<evidence type="ECO:0000256" key="3">
    <source>
        <dbReference type="ARBA" id="ARBA00022806"/>
    </source>
</evidence>
<dbReference type="GeneID" id="41588740"/>
<dbReference type="PROSITE" id="PS51195">
    <property type="entry name" value="Q_MOTIF"/>
    <property type="match status" value="1"/>
</dbReference>
<dbReference type="InterPro" id="IPR001650">
    <property type="entry name" value="Helicase_C-like"/>
</dbReference>
<keyword evidence="1" id="KW-0547">Nucleotide-binding</keyword>
<keyword evidence="2" id="KW-0378">Hydrolase</keyword>
<evidence type="ECO:0000256" key="1">
    <source>
        <dbReference type="ARBA" id="ARBA00022741"/>
    </source>
</evidence>
<evidence type="ECO:0000256" key="6">
    <source>
        <dbReference type="SAM" id="MobiDB-lite"/>
    </source>
</evidence>
<name>A0A1N5VSY6_9ARCH</name>
<dbReference type="Gene3D" id="3.40.50.300">
    <property type="entry name" value="P-loop containing nucleotide triphosphate hydrolases"/>
    <property type="match status" value="2"/>
</dbReference>
<dbReference type="GO" id="GO:0003724">
    <property type="term" value="F:RNA helicase activity"/>
    <property type="evidence" value="ECO:0007669"/>
    <property type="project" value="InterPro"/>
</dbReference>
<sequence length="423" mass="48302">MNTFEELELKKPLLESLKKINFIEPTEIQAMTIPVALNDKSIMVKSKTGSGKTAAYLIPLIQLTEPKGKLMNLVLVPTRELAIQVFGVFKSLGSGCKLKGALVYGGASISRQAEEIRNRPEFIIGTPGRIKDMRDRGYLNLSSIERVVLDEADLMLDMGFYDDVEDIISSTKKDRRMFLFSATMTGDVKGLASKFMKESEYINGEDEDMTPSTIKHDYIISESHDKLDFLVRYIQDYNPEKAIIFSNTKHGASFLSDKLRREGFKAVQIHGDLSQKQREDSISKFRRRERFLVATDVAARGVDIPEITHIINYDLPREDKTYIHRVGRTARFGKDGTAMSIILPDEMYLINRIKRTAGVEISKLPMEGQAEEAKPRRDQRRRPSYGYGSQGNRNSGRRYDSGNNKRQSTRRRESTSRRRPRRD</sequence>
<dbReference type="InterPro" id="IPR014014">
    <property type="entry name" value="RNA_helicase_DEAD_Q_motif"/>
</dbReference>
<reference evidence="10 11" key="1">
    <citation type="submission" date="2016-04" db="EMBL/GenBank/DDBJ databases">
        <authorList>
            <person name="Evans L.H."/>
            <person name="Alamgir A."/>
            <person name="Owens N."/>
            <person name="Weber N.D."/>
            <person name="Virtaneva K."/>
            <person name="Barbian K."/>
            <person name="Babar A."/>
            <person name="Rosenke K."/>
        </authorList>
    </citation>
    <scope>NUCLEOTIDE SEQUENCE [LARGE SCALE GENOMIC DNA]</scope>
    <source>
        <strain evidence="11">S5(T) (JCM 30642 \VKM B-2941)</strain>
    </source>
</reference>
<proteinExistence type="predicted"/>
<protein>
    <submittedName>
        <fullName evidence="10">Superfamily II DNA and RNA helicase</fullName>
    </submittedName>
</protein>
<dbReference type="InterPro" id="IPR011545">
    <property type="entry name" value="DEAD/DEAH_box_helicase_dom"/>
</dbReference>
<dbReference type="GO" id="GO:0005829">
    <property type="term" value="C:cytosol"/>
    <property type="evidence" value="ECO:0007669"/>
    <property type="project" value="TreeGrafter"/>
</dbReference>
<feature type="domain" description="Helicase C-terminal" evidence="8">
    <location>
        <begin position="226"/>
        <end position="372"/>
    </location>
</feature>
<evidence type="ECO:0000259" key="7">
    <source>
        <dbReference type="PROSITE" id="PS51192"/>
    </source>
</evidence>
<evidence type="ECO:0000313" key="11">
    <source>
        <dbReference type="Proteomes" id="UP000195607"/>
    </source>
</evidence>
<dbReference type="GO" id="GO:0140097">
    <property type="term" value="F:catalytic activity, acting on DNA"/>
    <property type="evidence" value="ECO:0007669"/>
    <property type="project" value="UniProtKB-ARBA"/>
</dbReference>
<evidence type="ECO:0000256" key="2">
    <source>
        <dbReference type="ARBA" id="ARBA00022801"/>
    </source>
</evidence>
<dbReference type="RefSeq" id="WP_021790094.1">
    <property type="nucleotide sequence ID" value="NZ_LT671858.1"/>
</dbReference>
<dbReference type="InterPro" id="IPR027417">
    <property type="entry name" value="P-loop_NTPase"/>
</dbReference>
<dbReference type="Pfam" id="PF00270">
    <property type="entry name" value="DEAD"/>
    <property type="match status" value="1"/>
</dbReference>
<dbReference type="PANTHER" id="PTHR47959:SF1">
    <property type="entry name" value="ATP-DEPENDENT RNA HELICASE DBPA"/>
    <property type="match status" value="1"/>
</dbReference>
<dbReference type="Proteomes" id="UP000195607">
    <property type="component" value="Chromosome I"/>
</dbReference>
<feature type="short sequence motif" description="Q motif" evidence="5">
    <location>
        <begin position="2"/>
        <end position="30"/>
    </location>
</feature>
<dbReference type="EMBL" id="LT671858">
    <property type="protein sequence ID" value="SIM75968.1"/>
    <property type="molecule type" value="Genomic_DNA"/>
</dbReference>
<dbReference type="AlphaFoldDB" id="A0A1N5VSY6"/>
<evidence type="ECO:0000256" key="4">
    <source>
        <dbReference type="ARBA" id="ARBA00022840"/>
    </source>
</evidence>
<accession>A0A1N5VSY6</accession>
<gene>
    <name evidence="10" type="ORF">CSP5_1498</name>
</gene>
<dbReference type="CDD" id="cd00268">
    <property type="entry name" value="DEADc"/>
    <property type="match status" value="1"/>
</dbReference>
<evidence type="ECO:0000259" key="9">
    <source>
        <dbReference type="PROSITE" id="PS51195"/>
    </source>
</evidence>
<dbReference type="PROSITE" id="PS51192">
    <property type="entry name" value="HELICASE_ATP_BIND_1"/>
    <property type="match status" value="1"/>
</dbReference>
<dbReference type="SUPFAM" id="SSF52540">
    <property type="entry name" value="P-loop containing nucleoside triphosphate hydrolases"/>
    <property type="match status" value="1"/>
</dbReference>